<evidence type="ECO:0000256" key="5">
    <source>
        <dbReference type="ARBA" id="ARBA00014944"/>
    </source>
</evidence>
<feature type="transmembrane region" description="Helical" evidence="17">
    <location>
        <begin position="12"/>
        <end position="31"/>
    </location>
</feature>
<evidence type="ECO:0000256" key="13">
    <source>
        <dbReference type="ARBA" id="ARBA00023264"/>
    </source>
</evidence>
<evidence type="ECO:0000256" key="3">
    <source>
        <dbReference type="ARBA" id="ARBA00010441"/>
    </source>
</evidence>
<keyword evidence="13" id="KW-1208">Phospholipid metabolism</keyword>
<dbReference type="PIRSF" id="PIRSF000847">
    <property type="entry name" value="Phos_ph_gly_syn"/>
    <property type="match status" value="1"/>
</dbReference>
<evidence type="ECO:0000256" key="1">
    <source>
        <dbReference type="ARBA" id="ARBA00004141"/>
    </source>
</evidence>
<keyword evidence="11 17" id="KW-0472">Membrane</keyword>
<dbReference type="InterPro" id="IPR043130">
    <property type="entry name" value="CDP-OH_PTrfase_TM_dom"/>
</dbReference>
<dbReference type="Pfam" id="PF01066">
    <property type="entry name" value="CDP-OH_P_transf"/>
    <property type="match status" value="1"/>
</dbReference>
<dbReference type="KEGG" id="dpr:Despr_0528"/>
<proteinExistence type="inferred from homology"/>
<keyword evidence="12" id="KW-0594">Phospholipid biosynthesis</keyword>
<feature type="transmembrane region" description="Helical" evidence="17">
    <location>
        <begin position="79"/>
        <end position="102"/>
    </location>
</feature>
<dbReference type="PROSITE" id="PS00379">
    <property type="entry name" value="CDP_ALCOHOL_P_TRANSF"/>
    <property type="match status" value="1"/>
</dbReference>
<dbReference type="Gene3D" id="1.20.120.1760">
    <property type="match status" value="1"/>
</dbReference>
<keyword evidence="9 17" id="KW-1133">Transmembrane helix</keyword>
<dbReference type="AlphaFoldDB" id="A0A7U3YJU7"/>
<dbReference type="GO" id="GO:0016020">
    <property type="term" value="C:membrane"/>
    <property type="evidence" value="ECO:0007669"/>
    <property type="project" value="UniProtKB-SubCell"/>
</dbReference>
<gene>
    <name evidence="18" type="ordered locus">Despr_0528</name>
</gene>
<accession>A0A7U3YJU7</accession>
<feature type="transmembrane region" description="Helical" evidence="17">
    <location>
        <begin position="37"/>
        <end position="58"/>
    </location>
</feature>
<comment type="similarity">
    <text evidence="3 16">Belongs to the CDP-alcohol phosphatidyltransferase class-I family.</text>
</comment>
<reference evidence="18 19" key="1">
    <citation type="journal article" date="2011" name="Stand. Genomic Sci.">
        <title>Complete genome sequence of Desulfobulbus propionicus type strain (1pr3).</title>
        <authorList>
            <person name="Pagani I."/>
            <person name="Lapidus A."/>
            <person name="Nolan M."/>
            <person name="Lucas S."/>
            <person name="Hammon N."/>
            <person name="Deshpande S."/>
            <person name="Cheng J.F."/>
            <person name="Chertkov O."/>
            <person name="Davenport K."/>
            <person name="Tapia R."/>
            <person name="Han C."/>
            <person name="Goodwin L."/>
            <person name="Pitluck S."/>
            <person name="Liolios K."/>
            <person name="Mavromatis K."/>
            <person name="Ivanova N."/>
            <person name="Mikhailova N."/>
            <person name="Pati A."/>
            <person name="Chen A."/>
            <person name="Palaniappan K."/>
            <person name="Land M."/>
            <person name="Hauser L."/>
            <person name="Chang Y.J."/>
            <person name="Jeffries C.D."/>
            <person name="Detter J.C."/>
            <person name="Brambilla E."/>
            <person name="Kannan K.P."/>
            <person name="Djao O.D."/>
            <person name="Rohde M."/>
            <person name="Pukall R."/>
            <person name="Spring S."/>
            <person name="Goker M."/>
            <person name="Sikorski J."/>
            <person name="Woyke T."/>
            <person name="Bristow J."/>
            <person name="Eisen J.A."/>
            <person name="Markowitz V."/>
            <person name="Hugenholtz P."/>
            <person name="Kyrpides N.C."/>
            <person name="Klenk H.P."/>
        </authorList>
    </citation>
    <scope>NUCLEOTIDE SEQUENCE [LARGE SCALE GENOMIC DNA]</scope>
    <source>
        <strain evidence="19">ATCC 33891 / DSM 2032 / 1pr3</strain>
    </source>
</reference>
<dbReference type="InterPro" id="IPR000462">
    <property type="entry name" value="CDP-OH_P_trans"/>
</dbReference>
<evidence type="ECO:0000256" key="7">
    <source>
        <dbReference type="ARBA" id="ARBA00022679"/>
    </source>
</evidence>
<evidence type="ECO:0000256" key="4">
    <source>
        <dbReference type="ARBA" id="ARBA00013170"/>
    </source>
</evidence>
<dbReference type="PANTHER" id="PTHR14269:SF62">
    <property type="entry name" value="CDP-DIACYLGLYCEROL--GLYCEROL-3-PHOSPHATE 3-PHOSPHATIDYLTRANSFERASE 1, CHLOROPLASTIC"/>
    <property type="match status" value="1"/>
</dbReference>
<dbReference type="PANTHER" id="PTHR14269">
    <property type="entry name" value="CDP-DIACYLGLYCEROL--GLYCEROL-3-PHOSPHATE 3-PHOSPHATIDYLTRANSFERASE-RELATED"/>
    <property type="match status" value="1"/>
</dbReference>
<evidence type="ECO:0000256" key="9">
    <source>
        <dbReference type="ARBA" id="ARBA00022989"/>
    </source>
</evidence>
<keyword evidence="7 16" id="KW-0808">Transferase</keyword>
<dbReference type="InterPro" id="IPR050324">
    <property type="entry name" value="CDP-alcohol_PTase-I"/>
</dbReference>
<evidence type="ECO:0000256" key="11">
    <source>
        <dbReference type="ARBA" id="ARBA00023136"/>
    </source>
</evidence>
<organism evidence="18 19">
    <name type="scientific">Desulfobulbus propionicus (strain ATCC 33891 / DSM 2032 / VKM B-1956 / 1pr3)</name>
    <dbReference type="NCBI Taxonomy" id="577650"/>
    <lineage>
        <taxon>Bacteria</taxon>
        <taxon>Pseudomonadati</taxon>
        <taxon>Thermodesulfobacteriota</taxon>
        <taxon>Desulfobulbia</taxon>
        <taxon>Desulfobulbales</taxon>
        <taxon>Desulfobulbaceae</taxon>
        <taxon>Desulfobulbus</taxon>
    </lineage>
</organism>
<dbReference type="Proteomes" id="UP000006365">
    <property type="component" value="Chromosome"/>
</dbReference>
<evidence type="ECO:0000256" key="17">
    <source>
        <dbReference type="SAM" id="Phobius"/>
    </source>
</evidence>
<evidence type="ECO:0000256" key="14">
    <source>
        <dbReference type="ARBA" id="ARBA00048586"/>
    </source>
</evidence>
<dbReference type="GO" id="GO:0046474">
    <property type="term" value="P:glycerophospholipid biosynthetic process"/>
    <property type="evidence" value="ECO:0007669"/>
    <property type="project" value="TreeGrafter"/>
</dbReference>
<dbReference type="InterPro" id="IPR048254">
    <property type="entry name" value="CDP_ALCOHOL_P_TRANSF_CS"/>
</dbReference>
<evidence type="ECO:0000313" key="18">
    <source>
        <dbReference type="EMBL" id="ADW16708.1"/>
    </source>
</evidence>
<evidence type="ECO:0000313" key="19">
    <source>
        <dbReference type="Proteomes" id="UP000006365"/>
    </source>
</evidence>
<dbReference type="EC" id="2.7.8.5" evidence="4 15"/>
<comment type="pathway">
    <text evidence="2">Phospholipid metabolism; phosphatidylglycerol biosynthesis; phosphatidylglycerol from CDP-diacylglycerol: step 1/2.</text>
</comment>
<keyword evidence="19" id="KW-1185">Reference proteome</keyword>
<dbReference type="GO" id="GO:0008444">
    <property type="term" value="F:CDP-diacylglycerol-glycerol-3-phosphate 3-phosphatidyltransferase activity"/>
    <property type="evidence" value="ECO:0007669"/>
    <property type="project" value="UniProtKB-UniRule"/>
</dbReference>
<evidence type="ECO:0000256" key="12">
    <source>
        <dbReference type="ARBA" id="ARBA00023209"/>
    </source>
</evidence>
<feature type="transmembrane region" description="Helical" evidence="17">
    <location>
        <begin position="158"/>
        <end position="179"/>
    </location>
</feature>
<evidence type="ECO:0000256" key="6">
    <source>
        <dbReference type="ARBA" id="ARBA00022516"/>
    </source>
</evidence>
<evidence type="ECO:0000256" key="8">
    <source>
        <dbReference type="ARBA" id="ARBA00022692"/>
    </source>
</evidence>
<keyword evidence="6" id="KW-0444">Lipid biosynthesis</keyword>
<evidence type="ECO:0000256" key="15">
    <source>
        <dbReference type="NCBIfam" id="TIGR00560"/>
    </source>
</evidence>
<name>A0A7U3YJU7_DESPD</name>
<dbReference type="NCBIfam" id="TIGR00560">
    <property type="entry name" value="pgsA"/>
    <property type="match status" value="1"/>
</dbReference>
<keyword evidence="10" id="KW-0443">Lipid metabolism</keyword>
<keyword evidence="8 17" id="KW-0812">Transmembrane</keyword>
<comment type="catalytic activity">
    <reaction evidence="14">
        <text>a CDP-1,2-diacyl-sn-glycerol + sn-glycerol 3-phosphate = a 1,2-diacyl-sn-glycero-3-phospho-(1'-sn-glycero-3'-phosphate) + CMP + H(+)</text>
        <dbReference type="Rhea" id="RHEA:12593"/>
        <dbReference type="ChEBI" id="CHEBI:15378"/>
        <dbReference type="ChEBI" id="CHEBI:57597"/>
        <dbReference type="ChEBI" id="CHEBI:58332"/>
        <dbReference type="ChEBI" id="CHEBI:60110"/>
        <dbReference type="ChEBI" id="CHEBI:60377"/>
        <dbReference type="EC" id="2.7.8.5"/>
    </reaction>
</comment>
<dbReference type="InterPro" id="IPR004570">
    <property type="entry name" value="Phosphatidylglycerol_P_synth"/>
</dbReference>
<sequence length="190" mass="20675">MNRSAKILNLPNLITGSRFVLSGCLMLLLLLEQTPSTALTAWLVFTIAAGSDWIDGYFARKYKTVTVLGQLMDPLADKVLVTTALVMLIPSGKLPAWVALIILCREIVVTGLRGVASSSGVVVAASGLGKWKSTIQYIGLGTLIFPLGVLPIPSLHQIGLAILYVALVLTVWSGIDYFYKLRRIFLEEER</sequence>
<evidence type="ECO:0000256" key="10">
    <source>
        <dbReference type="ARBA" id="ARBA00023098"/>
    </source>
</evidence>
<evidence type="ECO:0000256" key="2">
    <source>
        <dbReference type="ARBA" id="ARBA00005042"/>
    </source>
</evidence>
<protein>
    <recommendedName>
        <fullName evidence="5 15">CDP-diacylglycerol--glycerol-3-phosphate 3-phosphatidyltransferase</fullName>
        <ecNumber evidence="4 15">2.7.8.5</ecNumber>
    </recommendedName>
</protein>
<comment type="subcellular location">
    <subcellularLocation>
        <location evidence="1">Membrane</location>
        <topology evidence="1">Multi-pass membrane protein</topology>
    </subcellularLocation>
</comment>
<evidence type="ECO:0000256" key="16">
    <source>
        <dbReference type="RuleBase" id="RU003750"/>
    </source>
</evidence>
<dbReference type="EMBL" id="CP002364">
    <property type="protein sequence ID" value="ADW16708.1"/>
    <property type="molecule type" value="Genomic_DNA"/>
</dbReference>